<accession>A0A0M3JQF5</accession>
<reference evidence="3" key="1">
    <citation type="submission" date="2017-02" db="UniProtKB">
        <authorList>
            <consortium name="WormBaseParasite"/>
        </authorList>
    </citation>
    <scope>IDENTIFICATION</scope>
</reference>
<evidence type="ECO:0000313" key="1">
    <source>
        <dbReference type="EMBL" id="VDK40960.1"/>
    </source>
</evidence>
<dbReference type="WBParaSite" id="ASIM_0000990601-mRNA-1">
    <property type="protein sequence ID" value="ASIM_0000990601-mRNA-1"/>
    <property type="gene ID" value="ASIM_0000990601"/>
</dbReference>
<keyword evidence="2" id="KW-1185">Reference proteome</keyword>
<protein>
    <submittedName>
        <fullName evidence="1 3">Uncharacterized protein</fullName>
    </submittedName>
</protein>
<proteinExistence type="predicted"/>
<dbReference type="Proteomes" id="UP000267096">
    <property type="component" value="Unassembled WGS sequence"/>
</dbReference>
<reference evidence="1 2" key="2">
    <citation type="submission" date="2018-11" db="EMBL/GenBank/DDBJ databases">
        <authorList>
            <consortium name="Pathogen Informatics"/>
        </authorList>
    </citation>
    <scope>NUCLEOTIDE SEQUENCE [LARGE SCALE GENOMIC DNA]</scope>
</reference>
<evidence type="ECO:0000313" key="2">
    <source>
        <dbReference type="Proteomes" id="UP000267096"/>
    </source>
</evidence>
<organism evidence="3">
    <name type="scientific">Anisakis simplex</name>
    <name type="common">Herring worm</name>
    <dbReference type="NCBI Taxonomy" id="6269"/>
    <lineage>
        <taxon>Eukaryota</taxon>
        <taxon>Metazoa</taxon>
        <taxon>Ecdysozoa</taxon>
        <taxon>Nematoda</taxon>
        <taxon>Chromadorea</taxon>
        <taxon>Rhabditida</taxon>
        <taxon>Spirurina</taxon>
        <taxon>Ascaridomorpha</taxon>
        <taxon>Ascaridoidea</taxon>
        <taxon>Anisakidae</taxon>
        <taxon>Anisakis</taxon>
        <taxon>Anisakis simplex complex</taxon>
    </lineage>
</organism>
<gene>
    <name evidence="1" type="ORF">ASIM_LOCUS9633</name>
</gene>
<name>A0A0M3JQF5_ANISI</name>
<dbReference type="AlphaFoldDB" id="A0A0M3JQF5"/>
<dbReference type="EMBL" id="UYRR01030210">
    <property type="protein sequence ID" value="VDK40960.1"/>
    <property type="molecule type" value="Genomic_DNA"/>
</dbReference>
<evidence type="ECO:0000313" key="3">
    <source>
        <dbReference type="WBParaSite" id="ASIM_0000990601-mRNA-1"/>
    </source>
</evidence>
<sequence length="46" mass="5648">MLHHPFLVPFRLHARHYRTLIEVVNLRQSHLYHQQLLNVTSHQQTH</sequence>